<comment type="caution">
    <text evidence="1">The sequence shown here is derived from an EMBL/GenBank/DDBJ whole genome shotgun (WGS) entry which is preliminary data.</text>
</comment>
<organism evidence="1">
    <name type="scientific">marine sediment metagenome</name>
    <dbReference type="NCBI Taxonomy" id="412755"/>
    <lineage>
        <taxon>unclassified sequences</taxon>
        <taxon>metagenomes</taxon>
        <taxon>ecological metagenomes</taxon>
    </lineage>
</organism>
<accession>A0A0F9M2D5</accession>
<dbReference type="EMBL" id="LAZR01011100">
    <property type="protein sequence ID" value="KKM63422.1"/>
    <property type="molecule type" value="Genomic_DNA"/>
</dbReference>
<evidence type="ECO:0000313" key="1">
    <source>
        <dbReference type="EMBL" id="KKM63422.1"/>
    </source>
</evidence>
<reference evidence="1" key="1">
    <citation type="journal article" date="2015" name="Nature">
        <title>Complex archaea that bridge the gap between prokaryotes and eukaryotes.</title>
        <authorList>
            <person name="Spang A."/>
            <person name="Saw J.H."/>
            <person name="Jorgensen S.L."/>
            <person name="Zaremba-Niedzwiedzka K."/>
            <person name="Martijn J."/>
            <person name="Lind A.E."/>
            <person name="van Eijk R."/>
            <person name="Schleper C."/>
            <person name="Guy L."/>
            <person name="Ettema T.J."/>
        </authorList>
    </citation>
    <scope>NUCLEOTIDE SEQUENCE</scope>
</reference>
<proteinExistence type="predicted"/>
<dbReference type="AlphaFoldDB" id="A0A0F9M2D5"/>
<sequence>MAKELEHIRKQMAVVDVDGQKRLVLGGRTIQSKADVERRIENLDDQIDNVLPAAKAAVDGEELKAAVSKRLQARVEAITARVTRLDAAELAKEAQARIDGKIARLADVRTVLAEVVEQIE</sequence>
<protein>
    <submittedName>
        <fullName evidence="1">Uncharacterized protein</fullName>
    </submittedName>
</protein>
<gene>
    <name evidence="1" type="ORF">LCGC14_1511590</name>
</gene>
<name>A0A0F9M2D5_9ZZZZ</name>